<evidence type="ECO:0000313" key="1">
    <source>
        <dbReference type="EMBL" id="GBM06070.1"/>
    </source>
</evidence>
<gene>
    <name evidence="1" type="ORF">AVEN_59309_1</name>
</gene>
<sequence>MPFTGGISCLPTFTFGHWREDASTSLNSLEHSTSPEQSLSSASHLSEVCSTFHFRRPERYANKVDLVGNLPGSCAFSMDAVPVPY</sequence>
<dbReference type="AlphaFoldDB" id="A0A4Y2CNT0"/>
<organism evidence="1 2">
    <name type="scientific">Araneus ventricosus</name>
    <name type="common">Orbweaver spider</name>
    <name type="synonym">Epeira ventricosa</name>
    <dbReference type="NCBI Taxonomy" id="182803"/>
    <lineage>
        <taxon>Eukaryota</taxon>
        <taxon>Metazoa</taxon>
        <taxon>Ecdysozoa</taxon>
        <taxon>Arthropoda</taxon>
        <taxon>Chelicerata</taxon>
        <taxon>Arachnida</taxon>
        <taxon>Araneae</taxon>
        <taxon>Araneomorphae</taxon>
        <taxon>Entelegynae</taxon>
        <taxon>Araneoidea</taxon>
        <taxon>Araneidae</taxon>
        <taxon>Araneus</taxon>
    </lineage>
</organism>
<proteinExistence type="predicted"/>
<comment type="caution">
    <text evidence="1">The sequence shown here is derived from an EMBL/GenBank/DDBJ whole genome shotgun (WGS) entry which is preliminary data.</text>
</comment>
<keyword evidence="2" id="KW-1185">Reference proteome</keyword>
<accession>A0A4Y2CNT0</accession>
<protein>
    <submittedName>
        <fullName evidence="1">Uncharacterized protein</fullName>
    </submittedName>
</protein>
<name>A0A4Y2CNT0_ARAVE</name>
<evidence type="ECO:0000313" key="2">
    <source>
        <dbReference type="Proteomes" id="UP000499080"/>
    </source>
</evidence>
<dbReference type="EMBL" id="BGPR01239936">
    <property type="protein sequence ID" value="GBM06070.1"/>
    <property type="molecule type" value="Genomic_DNA"/>
</dbReference>
<reference evidence="1 2" key="1">
    <citation type="journal article" date="2019" name="Sci. Rep.">
        <title>Orb-weaving spider Araneus ventricosus genome elucidates the spidroin gene catalogue.</title>
        <authorList>
            <person name="Kono N."/>
            <person name="Nakamura H."/>
            <person name="Ohtoshi R."/>
            <person name="Moran D.A.P."/>
            <person name="Shinohara A."/>
            <person name="Yoshida Y."/>
            <person name="Fujiwara M."/>
            <person name="Mori M."/>
            <person name="Tomita M."/>
            <person name="Arakawa K."/>
        </authorList>
    </citation>
    <scope>NUCLEOTIDE SEQUENCE [LARGE SCALE GENOMIC DNA]</scope>
</reference>
<dbReference type="Proteomes" id="UP000499080">
    <property type="component" value="Unassembled WGS sequence"/>
</dbReference>